<dbReference type="InterPro" id="IPR003615">
    <property type="entry name" value="HNH_nuc"/>
</dbReference>
<evidence type="ECO:0000259" key="1">
    <source>
        <dbReference type="Pfam" id="PF13391"/>
    </source>
</evidence>
<dbReference type="Pfam" id="PF13391">
    <property type="entry name" value="HNH_2"/>
    <property type="match status" value="1"/>
</dbReference>
<keyword evidence="3" id="KW-1185">Reference proteome</keyword>
<sequence>VAIRQCRTRDKMCVITHCPADLTDVIHLYPFSMSVPDAPGASTFWDGLRRFWKKERVDAWHQAIFGDLSGTEKTENLICLDPWAHRLHAKGYFALEPVRTDPEGKWMVLRIWWLKVNASGGAVRLSNIPDLPGDVEPADYGIGMMNFRTQKPIRSGDEITLQTPDPVNLPLPDIRILELQWMMNRVAAMRGGAEPDDLEEDSHSSEG</sequence>
<proteinExistence type="predicted"/>
<name>A0A395H5N9_9EURO</name>
<reference evidence="2 3" key="1">
    <citation type="submission" date="2018-02" db="EMBL/GenBank/DDBJ databases">
        <title>The genomes of Aspergillus section Nigri reveals drivers in fungal speciation.</title>
        <authorList>
            <consortium name="DOE Joint Genome Institute"/>
            <person name="Vesth T.C."/>
            <person name="Nybo J."/>
            <person name="Theobald S."/>
            <person name="Brandl J."/>
            <person name="Frisvad J.C."/>
            <person name="Nielsen K.F."/>
            <person name="Lyhne E.K."/>
            <person name="Kogle M.E."/>
            <person name="Kuo A."/>
            <person name="Riley R."/>
            <person name="Clum A."/>
            <person name="Nolan M."/>
            <person name="Lipzen A."/>
            <person name="Salamov A."/>
            <person name="Henrissat B."/>
            <person name="Wiebenga A."/>
            <person name="De vries R.P."/>
            <person name="Grigoriev I.V."/>
            <person name="Mortensen U.H."/>
            <person name="Andersen M.R."/>
            <person name="Baker S.E."/>
        </authorList>
    </citation>
    <scope>NUCLEOTIDE SEQUENCE [LARGE SCALE GENOMIC DNA]</scope>
    <source>
        <strain evidence="2 3">CBS 121593</strain>
    </source>
</reference>
<feature type="non-terminal residue" evidence="2">
    <location>
        <position position="207"/>
    </location>
</feature>
<evidence type="ECO:0000313" key="3">
    <source>
        <dbReference type="Proteomes" id="UP000249402"/>
    </source>
</evidence>
<evidence type="ECO:0000313" key="2">
    <source>
        <dbReference type="EMBL" id="RAL03192.1"/>
    </source>
</evidence>
<accession>A0A395H5N9</accession>
<dbReference type="VEuPathDB" id="FungiDB:BO80DRAFT_313257"/>
<dbReference type="AlphaFoldDB" id="A0A395H5N9"/>
<protein>
    <recommendedName>
        <fullName evidence="1">HNH nuclease domain-containing protein</fullName>
    </recommendedName>
</protein>
<organism evidence="2 3">
    <name type="scientific">Aspergillus ibericus CBS 121593</name>
    <dbReference type="NCBI Taxonomy" id="1448316"/>
    <lineage>
        <taxon>Eukaryota</taxon>
        <taxon>Fungi</taxon>
        <taxon>Dikarya</taxon>
        <taxon>Ascomycota</taxon>
        <taxon>Pezizomycotina</taxon>
        <taxon>Eurotiomycetes</taxon>
        <taxon>Eurotiomycetidae</taxon>
        <taxon>Eurotiales</taxon>
        <taxon>Aspergillaceae</taxon>
        <taxon>Aspergillus</taxon>
        <taxon>Aspergillus subgen. Circumdati</taxon>
    </lineage>
</organism>
<dbReference type="Proteomes" id="UP000249402">
    <property type="component" value="Unassembled WGS sequence"/>
</dbReference>
<dbReference type="EMBL" id="KZ824428">
    <property type="protein sequence ID" value="RAL03192.1"/>
    <property type="molecule type" value="Genomic_DNA"/>
</dbReference>
<dbReference type="RefSeq" id="XP_025577519.1">
    <property type="nucleotide sequence ID" value="XM_025715051.1"/>
</dbReference>
<gene>
    <name evidence="2" type="ORF">BO80DRAFT_313257</name>
</gene>
<dbReference type="OrthoDB" id="5416097at2759"/>
<feature type="domain" description="HNH nuclease" evidence="1">
    <location>
        <begin position="13"/>
        <end position="95"/>
    </location>
</feature>
<feature type="non-terminal residue" evidence="2">
    <location>
        <position position="1"/>
    </location>
</feature>
<dbReference type="GeneID" id="37219916"/>